<evidence type="ECO:0000313" key="2">
    <source>
        <dbReference type="Proteomes" id="UP001597508"/>
    </source>
</evidence>
<dbReference type="PANTHER" id="PTHR36529:SF1">
    <property type="entry name" value="GLYCOSYLTRANSFERASE"/>
    <property type="match status" value="1"/>
</dbReference>
<keyword evidence="2" id="KW-1185">Reference proteome</keyword>
<dbReference type="RefSeq" id="WP_379665165.1">
    <property type="nucleotide sequence ID" value="NZ_JBHULH010000001.1"/>
</dbReference>
<sequence>MTDIQLQSAILIFANTSEKDVIDKSIPNGKDLFDRLNTHTFEITTKAKLPVFLISEDIQRGDNFGERFANAITDIFSKGYEQIITVGNDSPDLKTSDILEAHFNLISGNSTIGPSADGGTYLIGIHKHSFNKKLFTELPWQTSFLRQALHSYLIEQGSTVKSLSYKQDIDSYDDLKYFLDRHQKITSDLRQILLELTKNKHSVFSYVELFQLENTDTNLYNKGSPY</sequence>
<dbReference type="Gene3D" id="3.90.550.10">
    <property type="entry name" value="Spore Coat Polysaccharide Biosynthesis Protein SpsA, Chain A"/>
    <property type="match status" value="1"/>
</dbReference>
<dbReference type="InterPro" id="IPR029044">
    <property type="entry name" value="Nucleotide-diphossugar_trans"/>
</dbReference>
<name>A0ABW5LR37_9FLAO</name>
<accession>A0ABW5LR37</accession>
<dbReference type="SUPFAM" id="SSF53448">
    <property type="entry name" value="Nucleotide-diphospho-sugar transferases"/>
    <property type="match status" value="1"/>
</dbReference>
<dbReference type="Proteomes" id="UP001597508">
    <property type="component" value="Unassembled WGS sequence"/>
</dbReference>
<organism evidence="1 2">
    <name type="scientific">Pseudotenacibaculum haliotis</name>
    <dbReference type="NCBI Taxonomy" id="1862138"/>
    <lineage>
        <taxon>Bacteria</taxon>
        <taxon>Pseudomonadati</taxon>
        <taxon>Bacteroidota</taxon>
        <taxon>Flavobacteriia</taxon>
        <taxon>Flavobacteriales</taxon>
        <taxon>Flavobacteriaceae</taxon>
        <taxon>Pseudotenacibaculum</taxon>
    </lineage>
</organism>
<reference evidence="2" key="1">
    <citation type="journal article" date="2019" name="Int. J. Syst. Evol. Microbiol.">
        <title>The Global Catalogue of Microorganisms (GCM) 10K type strain sequencing project: providing services to taxonomists for standard genome sequencing and annotation.</title>
        <authorList>
            <consortium name="The Broad Institute Genomics Platform"/>
            <consortium name="The Broad Institute Genome Sequencing Center for Infectious Disease"/>
            <person name="Wu L."/>
            <person name="Ma J."/>
        </authorList>
    </citation>
    <scope>NUCLEOTIDE SEQUENCE [LARGE SCALE GENOMIC DNA]</scope>
    <source>
        <strain evidence="2">KCTC 52127</strain>
    </source>
</reference>
<dbReference type="PANTHER" id="PTHR36529">
    <property type="entry name" value="SLL1095 PROTEIN"/>
    <property type="match status" value="1"/>
</dbReference>
<dbReference type="Pfam" id="PF09837">
    <property type="entry name" value="DUF2064"/>
    <property type="match status" value="1"/>
</dbReference>
<protein>
    <submittedName>
        <fullName evidence="1">DUF2064 domain-containing protein</fullName>
    </submittedName>
</protein>
<comment type="caution">
    <text evidence="1">The sequence shown here is derived from an EMBL/GenBank/DDBJ whole genome shotgun (WGS) entry which is preliminary data.</text>
</comment>
<proteinExistence type="predicted"/>
<dbReference type="EMBL" id="JBHULH010000001">
    <property type="protein sequence ID" value="MFD2566458.1"/>
    <property type="molecule type" value="Genomic_DNA"/>
</dbReference>
<dbReference type="InterPro" id="IPR018641">
    <property type="entry name" value="Trfase_1_rSAM/seldom-assoc"/>
</dbReference>
<gene>
    <name evidence="1" type="ORF">ACFSRZ_03685</name>
</gene>
<evidence type="ECO:0000313" key="1">
    <source>
        <dbReference type="EMBL" id="MFD2566458.1"/>
    </source>
</evidence>